<evidence type="ECO:0000256" key="5">
    <source>
        <dbReference type="ARBA" id="ARBA00022839"/>
    </source>
</evidence>
<keyword evidence="6" id="KW-0235">DNA replication</keyword>
<gene>
    <name evidence="6 9" type="primary">sbcD</name>
    <name evidence="8" type="ORF">HMPREF3195_00605</name>
    <name evidence="9" type="ORF">NCTC11460_01379</name>
</gene>
<protein>
    <recommendedName>
        <fullName evidence="2 6">Nuclease SbcCD subunit D</fullName>
    </recommendedName>
</protein>
<dbReference type="Gene3D" id="3.60.21.10">
    <property type="match status" value="1"/>
</dbReference>
<keyword evidence="5 6" id="KW-0269">Exonuclease</keyword>
<dbReference type="SUPFAM" id="SSF56300">
    <property type="entry name" value="Metallo-dependent phosphatases"/>
    <property type="match status" value="1"/>
</dbReference>
<proteinExistence type="inferred from homology"/>
<comment type="function">
    <text evidence="6">SbcCD cleaves DNA hairpin structures. These structures can inhibit DNA replication and are intermediates in certain DNA recombination reactions. The complex acts as a 3'-&gt;5' double strand exonuclease that can open hairpins. It also has a 5' single-strand endonuclease activity.</text>
</comment>
<evidence type="ECO:0000313" key="11">
    <source>
        <dbReference type="Proteomes" id="UP000255101"/>
    </source>
</evidence>
<dbReference type="InterPro" id="IPR029052">
    <property type="entry name" value="Metallo-depent_PP-like"/>
</dbReference>
<organism evidence="8 10">
    <name type="scientific">Peptostreptococcus anaerobius</name>
    <dbReference type="NCBI Taxonomy" id="1261"/>
    <lineage>
        <taxon>Bacteria</taxon>
        <taxon>Bacillati</taxon>
        <taxon>Bacillota</taxon>
        <taxon>Clostridia</taxon>
        <taxon>Peptostreptococcales</taxon>
        <taxon>Peptostreptococcaceae</taxon>
        <taxon>Peptostreptococcus</taxon>
    </lineage>
</organism>
<dbReference type="Proteomes" id="UP000255101">
    <property type="component" value="Unassembled WGS sequence"/>
</dbReference>
<dbReference type="NCBIfam" id="TIGR00619">
    <property type="entry name" value="sbcd"/>
    <property type="match status" value="1"/>
</dbReference>
<name>A0A135YWP3_9FIRM</name>
<keyword evidence="4 6" id="KW-0378">Hydrolase</keyword>
<reference evidence="9 11" key="2">
    <citation type="submission" date="2018-06" db="EMBL/GenBank/DDBJ databases">
        <authorList>
            <consortium name="Pathogen Informatics"/>
            <person name="Doyle S."/>
        </authorList>
    </citation>
    <scope>NUCLEOTIDE SEQUENCE [LARGE SCALE GENOMIC DNA]</scope>
    <source>
        <strain evidence="9 11">NCTC11460</strain>
    </source>
</reference>
<dbReference type="InterPro" id="IPR041796">
    <property type="entry name" value="Mre11_N"/>
</dbReference>
<dbReference type="RefSeq" id="WP_002843135.1">
    <property type="nucleotide sequence ID" value="NZ_CAMPYD010000002.1"/>
</dbReference>
<evidence type="ECO:0000256" key="1">
    <source>
        <dbReference type="ARBA" id="ARBA00010555"/>
    </source>
</evidence>
<dbReference type="GO" id="GO:0006310">
    <property type="term" value="P:DNA recombination"/>
    <property type="evidence" value="ECO:0007669"/>
    <property type="project" value="UniProtKB-KW"/>
</dbReference>
<feature type="domain" description="Calcineurin-like phosphoesterase" evidence="7">
    <location>
        <begin position="1"/>
        <end position="239"/>
    </location>
</feature>
<dbReference type="CDD" id="cd00840">
    <property type="entry name" value="MPP_Mre11_N"/>
    <property type="match status" value="1"/>
</dbReference>
<dbReference type="GO" id="GO:0008408">
    <property type="term" value="F:3'-5' exonuclease activity"/>
    <property type="evidence" value="ECO:0007669"/>
    <property type="project" value="InterPro"/>
</dbReference>
<dbReference type="PATRIC" id="fig|1261.3.peg.482"/>
<evidence type="ECO:0000256" key="3">
    <source>
        <dbReference type="ARBA" id="ARBA00022722"/>
    </source>
</evidence>
<comment type="similarity">
    <text evidence="1 6">Belongs to the SbcD family.</text>
</comment>
<dbReference type="InterPro" id="IPR004843">
    <property type="entry name" value="Calcineurin-like_PHP"/>
</dbReference>
<dbReference type="Proteomes" id="UP000070326">
    <property type="component" value="Unassembled WGS sequence"/>
</dbReference>
<evidence type="ECO:0000313" key="8">
    <source>
        <dbReference type="EMBL" id="KXI13802.1"/>
    </source>
</evidence>
<dbReference type="EMBL" id="LSQZ01000018">
    <property type="protein sequence ID" value="KXI13802.1"/>
    <property type="molecule type" value="Genomic_DNA"/>
</dbReference>
<dbReference type="STRING" id="1261.HMPREF3195_00605"/>
<dbReference type="PANTHER" id="PTHR30337">
    <property type="entry name" value="COMPONENT OF ATP-DEPENDENT DSDNA EXONUCLEASE"/>
    <property type="match status" value="1"/>
</dbReference>
<evidence type="ECO:0000313" key="10">
    <source>
        <dbReference type="Proteomes" id="UP000070326"/>
    </source>
</evidence>
<evidence type="ECO:0000256" key="2">
    <source>
        <dbReference type="ARBA" id="ARBA00013365"/>
    </source>
</evidence>
<dbReference type="Pfam" id="PF00149">
    <property type="entry name" value="Metallophos"/>
    <property type="match status" value="1"/>
</dbReference>
<evidence type="ECO:0000259" key="7">
    <source>
        <dbReference type="Pfam" id="PF00149"/>
    </source>
</evidence>
<keyword evidence="3 6" id="KW-0540">Nuclease</keyword>
<dbReference type="GO" id="GO:0004519">
    <property type="term" value="F:endonuclease activity"/>
    <property type="evidence" value="ECO:0007669"/>
    <property type="project" value="UniProtKB-KW"/>
</dbReference>
<sequence length="406" mass="46535">MKILHTSDWHLGKSLEGFSRIEEQEKFCLDLVDIVRKRDIDLVLLAGDVYDTYNPPARAENLFYDTLVKLAENGKRCVMVIAGNHDNPDRLEAINSMAARMGIVILGYPMSKASEAVYDGFEILEAKEGFTKIKIRDEIANIISIPYPSESRLNHAFENYLDKEDMQTSYSNKVGHLFRSLEENYRDGEINIAMSHIFVVGSSITDSERRIELGGGLLVEKDQLPRESQYTALGHIHKPQRMSKTYNAYYSGSPIQYSKSERDSAKSVYIVDIEAGSEAEVDRVYINNYKNIEVYRAKSVSHALDICQEKKDQDVFSYFEIETEESISQDTIKAMKSLMKNIIEIKPIIKSQIDQEEEKLIDLDRSRINDYFVDFYKKENEGLEPRASLVDLFSSLLGREEDHEAN</sequence>
<dbReference type="PANTHER" id="PTHR30337:SF0">
    <property type="entry name" value="NUCLEASE SBCCD SUBUNIT D"/>
    <property type="match status" value="1"/>
</dbReference>
<evidence type="ECO:0000313" key="9">
    <source>
        <dbReference type="EMBL" id="SUB61446.1"/>
    </source>
</evidence>
<comment type="subunit">
    <text evidence="6">Heterodimer of SbcC and SbcD.</text>
</comment>
<dbReference type="eggNOG" id="COG0420">
    <property type="taxonomic scope" value="Bacteria"/>
</dbReference>
<accession>A0A135YWP3</accession>
<dbReference type="EMBL" id="UGTB01000004">
    <property type="protein sequence ID" value="SUB61446.1"/>
    <property type="molecule type" value="Genomic_DNA"/>
</dbReference>
<evidence type="ECO:0000256" key="4">
    <source>
        <dbReference type="ARBA" id="ARBA00022801"/>
    </source>
</evidence>
<dbReference type="InterPro" id="IPR004593">
    <property type="entry name" value="SbcD"/>
</dbReference>
<dbReference type="GO" id="GO:0006260">
    <property type="term" value="P:DNA replication"/>
    <property type="evidence" value="ECO:0007669"/>
    <property type="project" value="UniProtKB-KW"/>
</dbReference>
<dbReference type="GeneID" id="79842237"/>
<keyword evidence="6" id="KW-0233">DNA recombination</keyword>
<dbReference type="AlphaFoldDB" id="A0A135YWP3"/>
<evidence type="ECO:0000256" key="6">
    <source>
        <dbReference type="RuleBase" id="RU363069"/>
    </source>
</evidence>
<dbReference type="InterPro" id="IPR050535">
    <property type="entry name" value="DNA_Repair-Maintenance_Comp"/>
</dbReference>
<reference evidence="8 10" key="1">
    <citation type="submission" date="2016-02" db="EMBL/GenBank/DDBJ databases">
        <authorList>
            <person name="Wen L."/>
            <person name="He K."/>
            <person name="Yang H."/>
        </authorList>
    </citation>
    <scope>NUCLEOTIDE SEQUENCE [LARGE SCALE GENOMIC DNA]</scope>
    <source>
        <strain evidence="8 10">MJR8628A</strain>
    </source>
</reference>
<keyword evidence="6" id="KW-0255">Endonuclease</keyword>